<dbReference type="InterPro" id="IPR050288">
    <property type="entry name" value="Cellulose_deg_GH3"/>
</dbReference>
<comment type="caution">
    <text evidence="5">The sequence shown here is derived from an EMBL/GenBank/DDBJ whole genome shotgun (WGS) entry which is preliminary data.</text>
</comment>
<dbReference type="InterPro" id="IPR002772">
    <property type="entry name" value="Glyco_hydro_3_C"/>
</dbReference>
<dbReference type="SUPFAM" id="SSF51445">
    <property type="entry name" value="(Trans)glycosidases"/>
    <property type="match status" value="1"/>
</dbReference>
<reference evidence="6" key="1">
    <citation type="journal article" date="2019" name="Int. J. Syst. Evol. Microbiol.">
        <title>The Global Catalogue of Microorganisms (GCM) 10K type strain sequencing project: providing services to taxonomists for standard genome sequencing and annotation.</title>
        <authorList>
            <consortium name="The Broad Institute Genomics Platform"/>
            <consortium name="The Broad Institute Genome Sequencing Center for Infectious Disease"/>
            <person name="Wu L."/>
            <person name="Ma J."/>
        </authorList>
    </citation>
    <scope>NUCLEOTIDE SEQUENCE [LARGE SCALE GENOMIC DNA]</scope>
    <source>
        <strain evidence="6">CGMCC 1.15931</strain>
    </source>
</reference>
<dbReference type="EMBL" id="BMKG01000002">
    <property type="protein sequence ID" value="GGB88473.1"/>
    <property type="molecule type" value="Genomic_DNA"/>
</dbReference>
<dbReference type="Pfam" id="PF00933">
    <property type="entry name" value="Glyco_hydro_3"/>
    <property type="match status" value="1"/>
</dbReference>
<dbReference type="InterPro" id="IPR036881">
    <property type="entry name" value="Glyco_hydro_3_C_sf"/>
</dbReference>
<evidence type="ECO:0000256" key="1">
    <source>
        <dbReference type="ARBA" id="ARBA00005336"/>
    </source>
</evidence>
<sequence length="743" mass="77826">MARTVKLRLKPMVRAAAALSAALFVASAGAQPPGDPDGRAAALVAQMTQDEKLRLVFGYFSTDFNGVARPKEGINYTAGFIHGIERLMIPPQHQTDAGIGVATQPSPAPRGRTALPSGLATAATWNRKLAFEAGAMIGKEARLSGHNVMLGGSVNLMREPRNGRNFEYGGEDPLLAGLITGEQIRGIQSNGIVSTIKHFAFNDQETNRTTVDVQIEDAAGRMSDLLALQIATEVGDPGSVMCSYNLVNGVYACESDYLLNRVLKRDWGYKGYVMSDWGAVHSTIPAALAGLDQQSGWPFDASPYFGPALREAVENGHVPAKRLDDMVQRILRAMIANGLLDNPVPVVEPHKIDFAAHALVSRRGAEEGIVLLTNGNGVLPLTGGIKRIAVIGGHADVGVLSGGGAGQVHPVGGSPVKGEGPQGFPGPIIYFPSSPLKALAARTKAEVVYHDGKDVAAAAKLAASSDIAIVFGTQWTAESFDVPSLALPDGQARLIDAVAAANGRTVVVLETGGPVTMPWVGKAAAVLAAWYPGSAGGEAIARVLTGEVDAAGRLPATFPVSEDQLPRPKIDGDPASKTGRFKTDYNIEGAAVGYKWFEKTGKKPLFAFGHGLSYTTFAFDGMTARAAGKGDVAVTFGVKNTGTRAGYAVPQVYAAAKPAAGWEAPRRLAGWDKLLLQPGERRDVTVTVPARMLAVYSTRAGAWKVAPGDYTFTLATASDAPVATSTVKVGAATIPVALQRAAR</sequence>
<dbReference type="Proteomes" id="UP000622638">
    <property type="component" value="Unassembled WGS sequence"/>
</dbReference>
<dbReference type="Pfam" id="PF01915">
    <property type="entry name" value="Glyco_hydro_3_C"/>
    <property type="match status" value="1"/>
</dbReference>
<organism evidence="5 6">
    <name type="scientific">Pseudoduganella buxea</name>
    <dbReference type="NCBI Taxonomy" id="1949069"/>
    <lineage>
        <taxon>Bacteria</taxon>
        <taxon>Pseudomonadati</taxon>
        <taxon>Pseudomonadota</taxon>
        <taxon>Betaproteobacteria</taxon>
        <taxon>Burkholderiales</taxon>
        <taxon>Oxalobacteraceae</taxon>
        <taxon>Telluria group</taxon>
        <taxon>Pseudoduganella</taxon>
    </lineage>
</organism>
<proteinExistence type="inferred from homology"/>
<keyword evidence="3" id="KW-0732">Signal</keyword>
<evidence type="ECO:0000256" key="3">
    <source>
        <dbReference type="SAM" id="SignalP"/>
    </source>
</evidence>
<dbReference type="PANTHER" id="PTHR42715:SF10">
    <property type="entry name" value="BETA-GLUCOSIDASE"/>
    <property type="match status" value="1"/>
</dbReference>
<keyword evidence="2 5" id="KW-0378">Hydrolase</keyword>
<dbReference type="InterPro" id="IPR017853">
    <property type="entry name" value="GH"/>
</dbReference>
<evidence type="ECO:0000313" key="5">
    <source>
        <dbReference type="EMBL" id="GGB88473.1"/>
    </source>
</evidence>
<dbReference type="SUPFAM" id="SSF52279">
    <property type="entry name" value="Beta-D-glucan exohydrolase, C-terminal domain"/>
    <property type="match status" value="1"/>
</dbReference>
<dbReference type="GO" id="GO:0016787">
    <property type="term" value="F:hydrolase activity"/>
    <property type="evidence" value="ECO:0007669"/>
    <property type="project" value="UniProtKB-KW"/>
</dbReference>
<dbReference type="PRINTS" id="PR00133">
    <property type="entry name" value="GLHYDRLASE3"/>
</dbReference>
<dbReference type="Gene3D" id="3.20.20.300">
    <property type="entry name" value="Glycoside hydrolase, family 3, N-terminal domain"/>
    <property type="match status" value="1"/>
</dbReference>
<dbReference type="Gene3D" id="3.40.50.1700">
    <property type="entry name" value="Glycoside hydrolase family 3 C-terminal domain"/>
    <property type="match status" value="1"/>
</dbReference>
<evidence type="ECO:0000256" key="2">
    <source>
        <dbReference type="ARBA" id="ARBA00022801"/>
    </source>
</evidence>
<comment type="similarity">
    <text evidence="1">Belongs to the glycosyl hydrolase 3 family.</text>
</comment>
<name>A0ABQ1K977_9BURK</name>
<dbReference type="InterPro" id="IPR026891">
    <property type="entry name" value="Fn3-like"/>
</dbReference>
<feature type="domain" description="Fibronectin type III-like" evidence="4">
    <location>
        <begin position="648"/>
        <end position="718"/>
    </location>
</feature>
<dbReference type="SMART" id="SM01217">
    <property type="entry name" value="Fn3_like"/>
    <property type="match status" value="1"/>
</dbReference>
<dbReference type="InterPro" id="IPR013783">
    <property type="entry name" value="Ig-like_fold"/>
</dbReference>
<dbReference type="Pfam" id="PF14310">
    <property type="entry name" value="Fn3-like"/>
    <property type="match status" value="1"/>
</dbReference>
<keyword evidence="6" id="KW-1185">Reference proteome</keyword>
<dbReference type="PANTHER" id="PTHR42715">
    <property type="entry name" value="BETA-GLUCOSIDASE"/>
    <property type="match status" value="1"/>
</dbReference>
<protein>
    <submittedName>
        <fullName evidence="5">Glycosyl hydrolase</fullName>
    </submittedName>
</protein>
<evidence type="ECO:0000313" key="6">
    <source>
        <dbReference type="Proteomes" id="UP000622638"/>
    </source>
</evidence>
<feature type="chain" id="PRO_5045943973" evidence="3">
    <location>
        <begin position="31"/>
        <end position="743"/>
    </location>
</feature>
<accession>A0ABQ1K977</accession>
<gene>
    <name evidence="5" type="ORF">GCM10011572_08150</name>
</gene>
<feature type="signal peptide" evidence="3">
    <location>
        <begin position="1"/>
        <end position="30"/>
    </location>
</feature>
<dbReference type="Gene3D" id="2.60.40.10">
    <property type="entry name" value="Immunoglobulins"/>
    <property type="match status" value="1"/>
</dbReference>
<dbReference type="InterPro" id="IPR036962">
    <property type="entry name" value="Glyco_hydro_3_N_sf"/>
</dbReference>
<evidence type="ECO:0000259" key="4">
    <source>
        <dbReference type="SMART" id="SM01217"/>
    </source>
</evidence>
<dbReference type="InterPro" id="IPR001764">
    <property type="entry name" value="Glyco_hydro_3_N"/>
</dbReference>